<keyword evidence="4" id="KW-1185">Reference proteome</keyword>
<keyword evidence="2" id="KW-1133">Transmembrane helix</keyword>
<evidence type="ECO:0000256" key="2">
    <source>
        <dbReference type="SAM" id="Phobius"/>
    </source>
</evidence>
<comment type="caution">
    <text evidence="3">The sequence shown here is derived from an EMBL/GenBank/DDBJ whole genome shotgun (WGS) entry which is preliminary data.</text>
</comment>
<dbReference type="Proteomes" id="UP001216907">
    <property type="component" value="Unassembled WGS sequence"/>
</dbReference>
<reference evidence="3 4" key="1">
    <citation type="submission" date="2023-03" db="EMBL/GenBank/DDBJ databases">
        <title>Paludisphaera mucosa sp. nov. a novel planctomycete from northern fen.</title>
        <authorList>
            <person name="Ivanova A."/>
        </authorList>
    </citation>
    <scope>NUCLEOTIDE SEQUENCE [LARGE SCALE GENOMIC DNA]</scope>
    <source>
        <strain evidence="3 4">Pla2</strain>
    </source>
</reference>
<evidence type="ECO:0008006" key="5">
    <source>
        <dbReference type="Google" id="ProtNLM"/>
    </source>
</evidence>
<keyword evidence="2" id="KW-0472">Membrane</keyword>
<feature type="transmembrane region" description="Helical" evidence="2">
    <location>
        <begin position="101"/>
        <end position="119"/>
    </location>
</feature>
<evidence type="ECO:0000313" key="4">
    <source>
        <dbReference type="Proteomes" id="UP001216907"/>
    </source>
</evidence>
<gene>
    <name evidence="3" type="ORF">PZE19_14930</name>
</gene>
<evidence type="ECO:0000256" key="1">
    <source>
        <dbReference type="SAM" id="MobiDB-lite"/>
    </source>
</evidence>
<feature type="region of interest" description="Disordered" evidence="1">
    <location>
        <begin position="228"/>
        <end position="248"/>
    </location>
</feature>
<organism evidence="3 4">
    <name type="scientific">Paludisphaera mucosa</name>
    <dbReference type="NCBI Taxonomy" id="3030827"/>
    <lineage>
        <taxon>Bacteria</taxon>
        <taxon>Pseudomonadati</taxon>
        <taxon>Planctomycetota</taxon>
        <taxon>Planctomycetia</taxon>
        <taxon>Isosphaerales</taxon>
        <taxon>Isosphaeraceae</taxon>
        <taxon>Paludisphaera</taxon>
    </lineage>
</organism>
<accession>A0ABT6FCJ0</accession>
<sequence length="248" mass="26412">MNCRDFDQIWNQLLDAESAARRDDPGIRLEREASLREHAEACPSCRLRHRQFEALRVAMRAWTARPRPAAEVSPLVAERILRAAAEPEILTARPRRQGRRVGLAAWALASAAMLALFVLKSDPPRDVRRPQVAAGAPAPRSLNVAVADARAASWRLARTASEPAARLGLAMLDASLAGDDAPAAEASPTSALDPWASPPALLDQVGGYAAAGARPLSAAARQAFGFLRSPTFDKPERAPGPPASSKGA</sequence>
<dbReference type="RefSeq" id="WP_277861429.1">
    <property type="nucleotide sequence ID" value="NZ_JARRAG010000002.1"/>
</dbReference>
<name>A0ABT6FCJ0_9BACT</name>
<evidence type="ECO:0000313" key="3">
    <source>
        <dbReference type="EMBL" id="MDG3005080.1"/>
    </source>
</evidence>
<proteinExistence type="predicted"/>
<dbReference type="EMBL" id="JARRAG010000002">
    <property type="protein sequence ID" value="MDG3005080.1"/>
    <property type="molecule type" value="Genomic_DNA"/>
</dbReference>
<protein>
    <recommendedName>
        <fullName evidence="5">Zinc-finger domain-containing protein</fullName>
    </recommendedName>
</protein>
<keyword evidence="2" id="KW-0812">Transmembrane</keyword>